<dbReference type="Gramene" id="XM_028332722.1">
    <property type="protein sequence ID" value="XP_028188523.1"/>
    <property type="gene ID" value="LOC114374990"/>
</dbReference>
<gene>
    <name evidence="4" type="ORF">D0Y65_028961</name>
    <name evidence="3" type="ORF">glysoja_027319</name>
</gene>
<dbReference type="SMR" id="A0A0B2PUM6"/>
<feature type="compositionally biased region" description="Polar residues" evidence="2">
    <location>
        <begin position="15"/>
        <end position="31"/>
    </location>
</feature>
<evidence type="ECO:0000313" key="5">
    <source>
        <dbReference type="Proteomes" id="UP000289340"/>
    </source>
</evidence>
<keyword evidence="5" id="KW-1185">Reference proteome</keyword>
<dbReference type="AlphaFoldDB" id="A0A0B2PUM6"/>
<reference evidence="3" key="1">
    <citation type="submission" date="2014-07" db="EMBL/GenBank/DDBJ databases">
        <title>Identification of a novel salt tolerance gene in wild soybean by whole-genome sequencing.</title>
        <authorList>
            <person name="Lam H.-M."/>
            <person name="Qi X."/>
            <person name="Li M.-W."/>
            <person name="Liu X."/>
            <person name="Xie M."/>
            <person name="Ni M."/>
            <person name="Xu X."/>
        </authorList>
    </citation>
    <scope>NUCLEOTIDE SEQUENCE [LARGE SCALE GENOMIC DNA]</scope>
    <source>
        <tissue evidence="3">Root</tissue>
    </source>
</reference>
<evidence type="ECO:0000256" key="2">
    <source>
        <dbReference type="SAM" id="MobiDB-lite"/>
    </source>
</evidence>
<feature type="region of interest" description="Disordered" evidence="2">
    <location>
        <begin position="1"/>
        <end position="67"/>
    </location>
</feature>
<evidence type="ECO:0000313" key="4">
    <source>
        <dbReference type="EMBL" id="RZB78325.1"/>
    </source>
</evidence>
<sequence length="540" mass="59022">MEDKKKDQERGFVCNQESQTNYEPQNGQPNVSVGPIAKISSPPPSRDNTPYSNQQQQPPIVPWPYTPQNATMHFPTQASPPGALNQWPQFAYSQLFAQSASPFWQPQPPGANAPKFFQPFTDTGFRGGPSSTIQTPLPNMCYNYTFPGFPNSWNPSSYMAQLYQMQHPYVFSFPGAPNFSSATPKVPDCLASGEHSSQKGIMRPPSKLSQKHQQLWEAQSAENVKLWSVINKLQAEVSDHKDRLKKLEEEVSSFKKEAEVLTNKVIGTIPILTEQPTKRGRAKRSLALVDASYESHLPAGGKKPALSNSLYQSKSPFGAVKSSIFEKVILKKVENKEITTRSNTKMVQHESNVKDVSCNTQINHSNPIMSACQGQVHQEYLGIQTCGIGVSVNSGKDEDLKVVNSEPSQPDKVLNNSSMVVSAKYAGNTGNGNFGLTSGIPSQDTPKDVLDVARGSFIQQGGNITPGWSLSFANEEDALEDVEDAMEESAKDENEVMGDDTSPAAVEIGVTKDLGGGWLPHDDAMATSPKAKAMSPLNDW</sequence>
<dbReference type="Proteomes" id="UP000289340">
    <property type="component" value="Chromosome 11"/>
</dbReference>
<accession>A0A0B2PUM6</accession>
<evidence type="ECO:0000313" key="3">
    <source>
        <dbReference type="EMBL" id="KHN13031.1"/>
    </source>
</evidence>
<reference evidence="4 5" key="2">
    <citation type="submission" date="2018-09" db="EMBL/GenBank/DDBJ databases">
        <title>A high-quality reference genome of wild soybean provides a powerful tool to mine soybean genomes.</title>
        <authorList>
            <person name="Xie M."/>
            <person name="Chung C.Y.L."/>
            <person name="Li M.-W."/>
            <person name="Wong F.-L."/>
            <person name="Chan T.-F."/>
            <person name="Lam H.-M."/>
        </authorList>
    </citation>
    <scope>NUCLEOTIDE SEQUENCE [LARGE SCALE GENOMIC DNA]</scope>
    <source>
        <strain evidence="5">cv. W05</strain>
        <tissue evidence="4">Hypocotyl of etiolated seedlings</tissue>
    </source>
</reference>
<organism evidence="3">
    <name type="scientific">Glycine soja</name>
    <name type="common">Wild soybean</name>
    <dbReference type="NCBI Taxonomy" id="3848"/>
    <lineage>
        <taxon>Eukaryota</taxon>
        <taxon>Viridiplantae</taxon>
        <taxon>Streptophyta</taxon>
        <taxon>Embryophyta</taxon>
        <taxon>Tracheophyta</taxon>
        <taxon>Spermatophyta</taxon>
        <taxon>Magnoliopsida</taxon>
        <taxon>eudicotyledons</taxon>
        <taxon>Gunneridae</taxon>
        <taxon>Pentapetalae</taxon>
        <taxon>rosids</taxon>
        <taxon>fabids</taxon>
        <taxon>Fabales</taxon>
        <taxon>Fabaceae</taxon>
        <taxon>Papilionoideae</taxon>
        <taxon>50 kb inversion clade</taxon>
        <taxon>NPAAA clade</taxon>
        <taxon>indigoferoid/millettioid clade</taxon>
        <taxon>Phaseoleae</taxon>
        <taxon>Glycine</taxon>
        <taxon>Glycine subgen. Soja</taxon>
    </lineage>
</organism>
<feature type="coiled-coil region" evidence="1">
    <location>
        <begin position="230"/>
        <end position="264"/>
    </location>
</feature>
<feature type="compositionally biased region" description="Polar residues" evidence="2">
    <location>
        <begin position="46"/>
        <end position="58"/>
    </location>
</feature>
<dbReference type="EMBL" id="KN662891">
    <property type="protein sequence ID" value="KHN13031.1"/>
    <property type="molecule type" value="Genomic_DNA"/>
</dbReference>
<name>A0A0B2PUM6_GLYSO</name>
<dbReference type="Proteomes" id="UP000053555">
    <property type="component" value="Unassembled WGS sequence"/>
</dbReference>
<proteinExistence type="predicted"/>
<dbReference type="EMBL" id="QZWG01000011">
    <property type="protein sequence ID" value="RZB78325.1"/>
    <property type="molecule type" value="Genomic_DNA"/>
</dbReference>
<feature type="region of interest" description="Disordered" evidence="2">
    <location>
        <begin position="513"/>
        <end position="540"/>
    </location>
</feature>
<feature type="compositionally biased region" description="Basic and acidic residues" evidence="2">
    <location>
        <begin position="1"/>
        <end position="10"/>
    </location>
</feature>
<keyword evidence="1" id="KW-0175">Coiled coil</keyword>
<evidence type="ECO:0000256" key="1">
    <source>
        <dbReference type="SAM" id="Coils"/>
    </source>
</evidence>
<protein>
    <submittedName>
        <fullName evidence="3">Uncharacterized protein</fullName>
    </submittedName>
</protein>